<dbReference type="PANTHER" id="PTHR42648:SF28">
    <property type="entry name" value="TRANSPOSON-ENCODED PROTEIN WITH RIBONUCLEASE H-LIKE AND RETROVIRUS ZINC FINGER-LIKE DOMAINS"/>
    <property type="match status" value="1"/>
</dbReference>
<dbReference type="PROSITE" id="PS50994">
    <property type="entry name" value="INTEGRASE"/>
    <property type="match status" value="1"/>
</dbReference>
<keyword evidence="1" id="KW-0645">Protease</keyword>
<dbReference type="SUPFAM" id="SSF53098">
    <property type="entry name" value="Ribonuclease H-like"/>
    <property type="match status" value="1"/>
</dbReference>
<evidence type="ECO:0000313" key="4">
    <source>
        <dbReference type="EMBL" id="RVW93397.1"/>
    </source>
</evidence>
<dbReference type="Gene3D" id="3.30.420.10">
    <property type="entry name" value="Ribonuclease H-like superfamily/Ribonuclease H"/>
    <property type="match status" value="1"/>
</dbReference>
<evidence type="ECO:0000256" key="2">
    <source>
        <dbReference type="SAM" id="MobiDB-lite"/>
    </source>
</evidence>
<comment type="caution">
    <text evidence="4">The sequence shown here is derived from an EMBL/GenBank/DDBJ whole genome shotgun (WGS) entry which is preliminary data.</text>
</comment>
<evidence type="ECO:0000259" key="3">
    <source>
        <dbReference type="PROSITE" id="PS50994"/>
    </source>
</evidence>
<dbReference type="InterPro" id="IPR036397">
    <property type="entry name" value="RNaseH_sf"/>
</dbReference>
<accession>A0A438I9S1</accession>
<name>A0A438I9S1_VITVI</name>
<dbReference type="GO" id="GO:0006508">
    <property type="term" value="P:proteolysis"/>
    <property type="evidence" value="ECO:0007669"/>
    <property type="project" value="UniProtKB-KW"/>
</dbReference>
<reference evidence="4 5" key="1">
    <citation type="journal article" date="2018" name="PLoS Genet.">
        <title>Population sequencing reveals clonal diversity and ancestral inbreeding in the grapevine cultivar Chardonnay.</title>
        <authorList>
            <person name="Roach M.J."/>
            <person name="Johnson D.L."/>
            <person name="Bohlmann J."/>
            <person name="van Vuuren H.J."/>
            <person name="Jones S.J."/>
            <person name="Pretorius I.S."/>
            <person name="Schmidt S.A."/>
            <person name="Borneman A.R."/>
        </authorList>
    </citation>
    <scope>NUCLEOTIDE SEQUENCE [LARGE SCALE GENOMIC DNA]</scope>
    <source>
        <strain evidence="5">cv. Chardonnay</strain>
        <tissue evidence="4">Leaf</tissue>
    </source>
</reference>
<dbReference type="InterPro" id="IPR039537">
    <property type="entry name" value="Retrotran_Ty1/copia-like"/>
</dbReference>
<dbReference type="Pfam" id="PF00665">
    <property type="entry name" value="rve"/>
    <property type="match status" value="1"/>
</dbReference>
<feature type="region of interest" description="Disordered" evidence="2">
    <location>
        <begin position="357"/>
        <end position="386"/>
    </location>
</feature>
<dbReference type="InterPro" id="IPR001584">
    <property type="entry name" value="Integrase_cat-core"/>
</dbReference>
<dbReference type="Pfam" id="PF25597">
    <property type="entry name" value="SH3_retrovirus"/>
    <property type="match status" value="1"/>
</dbReference>
<dbReference type="AlphaFoldDB" id="A0A438I9S1"/>
<feature type="domain" description="Integrase catalytic" evidence="3">
    <location>
        <begin position="169"/>
        <end position="272"/>
    </location>
</feature>
<organism evidence="4 5">
    <name type="scientific">Vitis vinifera</name>
    <name type="common">Grape</name>
    <dbReference type="NCBI Taxonomy" id="29760"/>
    <lineage>
        <taxon>Eukaryota</taxon>
        <taxon>Viridiplantae</taxon>
        <taxon>Streptophyta</taxon>
        <taxon>Embryophyta</taxon>
        <taxon>Tracheophyta</taxon>
        <taxon>Spermatophyta</taxon>
        <taxon>Magnoliopsida</taxon>
        <taxon>eudicotyledons</taxon>
        <taxon>Gunneridae</taxon>
        <taxon>Pentapetalae</taxon>
        <taxon>rosids</taxon>
        <taxon>Vitales</taxon>
        <taxon>Vitaceae</taxon>
        <taxon>Viteae</taxon>
        <taxon>Vitis</taxon>
    </lineage>
</organism>
<protein>
    <submittedName>
        <fullName evidence="4">Retrovirus-related Pol polyprotein from transposon TNT 1-94</fullName>
    </submittedName>
</protein>
<dbReference type="GO" id="GO:0015074">
    <property type="term" value="P:DNA integration"/>
    <property type="evidence" value="ECO:0007669"/>
    <property type="project" value="InterPro"/>
</dbReference>
<dbReference type="InterPro" id="IPR054722">
    <property type="entry name" value="PolX-like_BBD"/>
</dbReference>
<feature type="compositionally biased region" description="Basic and acidic residues" evidence="2">
    <location>
        <begin position="357"/>
        <end position="366"/>
    </location>
</feature>
<dbReference type="GO" id="GO:0003676">
    <property type="term" value="F:nucleic acid binding"/>
    <property type="evidence" value="ECO:0007669"/>
    <property type="project" value="InterPro"/>
</dbReference>
<dbReference type="GO" id="GO:0008233">
    <property type="term" value="F:peptidase activity"/>
    <property type="evidence" value="ECO:0007669"/>
    <property type="project" value="UniProtKB-KW"/>
</dbReference>
<dbReference type="InterPro" id="IPR025724">
    <property type="entry name" value="GAG-pre-integrase_dom"/>
</dbReference>
<dbReference type="EMBL" id="QGNW01000129">
    <property type="protein sequence ID" value="RVW93397.1"/>
    <property type="molecule type" value="Genomic_DNA"/>
</dbReference>
<gene>
    <name evidence="4" type="primary">POLX_450</name>
    <name evidence="4" type="ORF">CK203_035132</name>
</gene>
<dbReference type="PANTHER" id="PTHR42648">
    <property type="entry name" value="TRANSPOSASE, PUTATIVE-RELATED"/>
    <property type="match status" value="1"/>
</dbReference>
<keyword evidence="1" id="KW-0378">Hydrolase</keyword>
<dbReference type="Proteomes" id="UP000288805">
    <property type="component" value="Unassembled WGS sequence"/>
</dbReference>
<proteinExistence type="predicted"/>
<dbReference type="Pfam" id="PF13976">
    <property type="entry name" value="gag_pre-integrs"/>
    <property type="match status" value="1"/>
</dbReference>
<evidence type="ECO:0000256" key="1">
    <source>
        <dbReference type="ARBA" id="ARBA00022670"/>
    </source>
</evidence>
<dbReference type="InterPro" id="IPR057670">
    <property type="entry name" value="SH3_retrovirus"/>
</dbReference>
<dbReference type="InterPro" id="IPR012337">
    <property type="entry name" value="RNaseH-like_sf"/>
</dbReference>
<sequence length="386" mass="44671">MNEGEAPMILDGYDIVEVLNVAEVDLGKEWILDSRIKHYDGIERVLEDVRYIPKLKRNLISIGILDKSGYTFKSELYSLRVARGSLTVMKETIKNELYTLIGQTVIDNASTVLKKDVGTTKLWHHRLGHISHRGLQELQKQGVLGNYKLTDLPFYEHYVFGKATRVKFAKAIHETQNQLDYIHSDLWGPSKVPLLGGTRYFLTLIDDYSRKVRIYFLKNKSDTFLKFKEWKILVETQVGRKVKKLRIDNGLKFLSNVFNSFCQQEDLHIELSDIHLKKMALQTYVQTKIDKLEPQAIKCIFLGYPKGVKGYKLWIETQGKWKCIISRDVTFNEQGMPKQTPAKDVEGSDQLQFEVEHETLQPEKSSKTSSEIVQEEVVQERQDEPT</sequence>
<evidence type="ECO:0000313" key="5">
    <source>
        <dbReference type="Proteomes" id="UP000288805"/>
    </source>
</evidence>
<dbReference type="Pfam" id="PF22936">
    <property type="entry name" value="Pol_BBD"/>
    <property type="match status" value="1"/>
</dbReference>